<evidence type="ECO:0000256" key="4">
    <source>
        <dbReference type="ARBA" id="ARBA00022490"/>
    </source>
</evidence>
<dbReference type="PANTHER" id="PTHR31328:SF2">
    <property type="entry name" value="BIOGENESIS OF LYSOSOME-RELATED ORGANELLES COMPLEX 1 SUBUNIT 6"/>
    <property type="match status" value="1"/>
</dbReference>
<evidence type="ECO:0000313" key="7">
    <source>
        <dbReference type="EMBL" id="KAK3596254.1"/>
    </source>
</evidence>
<dbReference type="Pfam" id="PF14712">
    <property type="entry name" value="Snapin_Pallidin"/>
    <property type="match status" value="1"/>
</dbReference>
<keyword evidence="8" id="KW-1185">Reference proteome</keyword>
<dbReference type="Proteomes" id="UP001195483">
    <property type="component" value="Unassembled WGS sequence"/>
</dbReference>
<dbReference type="PIRSF" id="PIRSF037609">
    <property type="entry name" value="BLOC-1_complex_pallidin"/>
    <property type="match status" value="1"/>
</dbReference>
<dbReference type="AlphaFoldDB" id="A0AAE0SR47"/>
<sequence length="165" mass="18784">METAVETIPKKSSSDSGLVESESSVPVDPRVIESMAHGVMEMFLPNLQKSKSQLNEVLKVQAISLETVQQENAKFGDTDTVKEITATMEEAKRYYTKLVALKKEMQSLADKSEKLKRQAVKLQQQKQRAEIQLAQQQKRKMERERRLQAKDAKRQTSHEDKPAPT</sequence>
<dbReference type="PANTHER" id="PTHR31328">
    <property type="entry name" value="BIOGENESIS OF LYSOSOME-RELATED ORGANELLES COMPLEX 1 SUBUNIT 6"/>
    <property type="match status" value="1"/>
</dbReference>
<reference evidence="7" key="2">
    <citation type="journal article" date="2021" name="Genome Biol. Evol.">
        <title>Developing a high-quality reference genome for a parasitic bivalve with doubly uniparental inheritance (Bivalvia: Unionida).</title>
        <authorList>
            <person name="Smith C.H."/>
        </authorList>
    </citation>
    <scope>NUCLEOTIDE SEQUENCE</scope>
    <source>
        <strain evidence="7">CHS0354</strain>
        <tissue evidence="7">Mantle</tissue>
    </source>
</reference>
<feature type="region of interest" description="Disordered" evidence="6">
    <location>
        <begin position="111"/>
        <end position="165"/>
    </location>
</feature>
<feature type="compositionally biased region" description="Basic and acidic residues" evidence="6">
    <location>
        <begin position="139"/>
        <end position="165"/>
    </location>
</feature>
<feature type="compositionally biased region" description="Low complexity" evidence="6">
    <location>
        <begin position="14"/>
        <end position="25"/>
    </location>
</feature>
<evidence type="ECO:0000313" key="8">
    <source>
        <dbReference type="Proteomes" id="UP001195483"/>
    </source>
</evidence>
<evidence type="ECO:0000256" key="2">
    <source>
        <dbReference type="ARBA" id="ARBA00005767"/>
    </source>
</evidence>
<dbReference type="GO" id="GO:0031083">
    <property type="term" value="C:BLOC-1 complex"/>
    <property type="evidence" value="ECO:0007669"/>
    <property type="project" value="TreeGrafter"/>
</dbReference>
<comment type="subcellular location">
    <subcellularLocation>
        <location evidence="1">Cytoplasm</location>
    </subcellularLocation>
</comment>
<comment type="function">
    <text evidence="5">Component of the biogenesis of lysosome-related organelles complex-1 (BLOC-1) involved in pigment granule biogenesis.</text>
</comment>
<reference evidence="7" key="3">
    <citation type="submission" date="2023-05" db="EMBL/GenBank/DDBJ databases">
        <authorList>
            <person name="Smith C.H."/>
        </authorList>
    </citation>
    <scope>NUCLEOTIDE SEQUENCE</scope>
    <source>
        <strain evidence="7">CHS0354</strain>
        <tissue evidence="7">Mantle</tissue>
    </source>
</reference>
<evidence type="ECO:0000256" key="5">
    <source>
        <dbReference type="PIRNR" id="PIRNR037609"/>
    </source>
</evidence>
<evidence type="ECO:0000256" key="1">
    <source>
        <dbReference type="ARBA" id="ARBA00004496"/>
    </source>
</evidence>
<proteinExistence type="inferred from homology"/>
<comment type="caution">
    <text evidence="7">The sequence shown here is derived from an EMBL/GenBank/DDBJ whole genome shotgun (WGS) entry which is preliminary data.</text>
</comment>
<dbReference type="GO" id="GO:0030133">
    <property type="term" value="C:transport vesicle"/>
    <property type="evidence" value="ECO:0007669"/>
    <property type="project" value="TreeGrafter"/>
</dbReference>
<comment type="similarity">
    <text evidence="2 5">Belongs to the BLOC1S6 family.</text>
</comment>
<organism evidence="7 8">
    <name type="scientific">Potamilus streckersoni</name>
    <dbReference type="NCBI Taxonomy" id="2493646"/>
    <lineage>
        <taxon>Eukaryota</taxon>
        <taxon>Metazoa</taxon>
        <taxon>Spiralia</taxon>
        <taxon>Lophotrochozoa</taxon>
        <taxon>Mollusca</taxon>
        <taxon>Bivalvia</taxon>
        <taxon>Autobranchia</taxon>
        <taxon>Heteroconchia</taxon>
        <taxon>Palaeoheterodonta</taxon>
        <taxon>Unionida</taxon>
        <taxon>Unionoidea</taxon>
        <taxon>Unionidae</taxon>
        <taxon>Ambleminae</taxon>
        <taxon>Lampsilini</taxon>
        <taxon>Potamilus</taxon>
    </lineage>
</organism>
<name>A0AAE0SR47_9BIVA</name>
<accession>A0AAE0SR47</accession>
<evidence type="ECO:0000256" key="6">
    <source>
        <dbReference type="SAM" id="MobiDB-lite"/>
    </source>
</evidence>
<reference evidence="7" key="1">
    <citation type="journal article" date="2021" name="Genome Biol. Evol.">
        <title>A High-Quality Reference Genome for a Parasitic Bivalve with Doubly Uniparental Inheritance (Bivalvia: Unionida).</title>
        <authorList>
            <person name="Smith C.H."/>
        </authorList>
    </citation>
    <scope>NUCLEOTIDE SEQUENCE</scope>
    <source>
        <strain evidence="7">CHS0354</strain>
    </source>
</reference>
<protein>
    <recommendedName>
        <fullName evidence="3 5">Biogenesis of lysosome-related organelles complex 1 subunit 6</fullName>
        <shortName evidence="5">BLOC-1 subunit 6</shortName>
    </recommendedName>
</protein>
<evidence type="ECO:0000256" key="3">
    <source>
        <dbReference type="ARBA" id="ARBA00019579"/>
    </source>
</evidence>
<dbReference type="InterPro" id="IPR028119">
    <property type="entry name" value="Snapin/Pallidin/Snn1"/>
</dbReference>
<dbReference type="InterPro" id="IPR017242">
    <property type="entry name" value="BLOC-1_pallidin"/>
</dbReference>
<feature type="region of interest" description="Disordered" evidence="6">
    <location>
        <begin position="1"/>
        <end position="25"/>
    </location>
</feature>
<dbReference type="EMBL" id="JAEAOA010002028">
    <property type="protein sequence ID" value="KAK3596254.1"/>
    <property type="molecule type" value="Genomic_DNA"/>
</dbReference>
<keyword evidence="4" id="KW-0963">Cytoplasm</keyword>
<gene>
    <name evidence="7" type="ORF">CHS0354_034499</name>
</gene>